<evidence type="ECO:0000259" key="2">
    <source>
        <dbReference type="Pfam" id="PF13476"/>
    </source>
</evidence>
<comment type="caution">
    <text evidence="3">The sequence shown here is derived from an EMBL/GenBank/DDBJ whole genome shotgun (WGS) entry which is preliminary data.</text>
</comment>
<dbReference type="Proteomes" id="UP000271624">
    <property type="component" value="Unassembled WGS sequence"/>
</dbReference>
<organism evidence="3 4">
    <name type="scientific">Dulcicalothrix desertica PCC 7102</name>
    <dbReference type="NCBI Taxonomy" id="232991"/>
    <lineage>
        <taxon>Bacteria</taxon>
        <taxon>Bacillati</taxon>
        <taxon>Cyanobacteriota</taxon>
        <taxon>Cyanophyceae</taxon>
        <taxon>Nostocales</taxon>
        <taxon>Calotrichaceae</taxon>
        <taxon>Dulcicalothrix</taxon>
    </lineage>
</organism>
<feature type="domain" description="Rad50/SbcC-type AAA" evidence="2">
    <location>
        <begin position="17"/>
        <end position="254"/>
    </location>
</feature>
<proteinExistence type="predicted"/>
<dbReference type="OrthoDB" id="9795626at2"/>
<name>A0A3S1CSA6_9CYAN</name>
<sequence length="659" mass="74718">MKIEIIGWKSEGLRCPDVEINLIQADNKPARVTLIQMPNGTGKTTTLTMIRAALTGEARTWTKNQILDLRRPSDDNSQGLFILNLRIDDKPLTFEVELDFEIFAAKYRTTAPGSGGITEGWKPPSSVLMFLSDKFIPLFIFDGEYANDLLDHNKSEASQAIDALFQLYLLEDIKNIAQRDWDESTKHKSSSSITLTKRQNKVSSLKRRIKAIEAEKSQLEKKIASLEPEVINLEQKISDNISNTTQLNEEYQIVREQELKAINSVSNSASNLMNILRKPHALHEAFANSLLELRNQLDKLKLPASTSRQFFLELLDEPDCICGRPLDETTCNTIRQRSVSYLAEDTSGFLNTLKNNISSQLMHNDNQLNNQLVTSVEELSSNIISRDLAILESTNLKRRLIEQGDEELKQWQQSLDMKKQELQKLESKLKEINRPQSPADKDLDDQKCLQALKNFHRDAEAELAEITETRNLYKKTEILKRIIDKSLQKSRANLRISIVKDCNDKLETVLYQDPIRIKEVDRSLKLLNQTSGSAGQVLSVGYIFLTTLLNRGQHQFPLVVDSPANPISIAVRRQIGKLIPSLCNQFIAFTISSERAGFTESLYANCPDDIKFITLFRKTNGTNNLIDMLPKQGVITSSNAVLVEGKKYFNSFDLVQDTE</sequence>
<evidence type="ECO:0000256" key="1">
    <source>
        <dbReference type="SAM" id="Coils"/>
    </source>
</evidence>
<dbReference type="EMBL" id="RSCL01000004">
    <property type="protein sequence ID" value="RUT07626.1"/>
    <property type="molecule type" value="Genomic_DNA"/>
</dbReference>
<accession>A0A3S1CSA6</accession>
<feature type="coiled-coil region" evidence="1">
    <location>
        <begin position="195"/>
        <end position="236"/>
    </location>
</feature>
<dbReference type="AlphaFoldDB" id="A0A3S1CSA6"/>
<gene>
    <name evidence="3" type="ORF">DSM106972_018860</name>
</gene>
<reference evidence="3" key="2">
    <citation type="journal article" date="2019" name="Genome Biol. Evol.">
        <title>Day and night: Metabolic profiles and evolutionary relationships of six axenic non-marine cyanobacteria.</title>
        <authorList>
            <person name="Will S.E."/>
            <person name="Henke P."/>
            <person name="Boedeker C."/>
            <person name="Huang S."/>
            <person name="Brinkmann H."/>
            <person name="Rohde M."/>
            <person name="Jarek M."/>
            <person name="Friedl T."/>
            <person name="Seufert S."/>
            <person name="Schumacher M."/>
            <person name="Overmann J."/>
            <person name="Neumann-Schaal M."/>
            <person name="Petersen J."/>
        </authorList>
    </citation>
    <scope>NUCLEOTIDE SEQUENCE [LARGE SCALE GENOMIC DNA]</scope>
    <source>
        <strain evidence="3">PCC 7102</strain>
    </source>
</reference>
<dbReference type="SUPFAM" id="SSF52540">
    <property type="entry name" value="P-loop containing nucleoside triphosphate hydrolases"/>
    <property type="match status" value="1"/>
</dbReference>
<evidence type="ECO:0000313" key="3">
    <source>
        <dbReference type="EMBL" id="RUT07626.1"/>
    </source>
</evidence>
<dbReference type="InterPro" id="IPR038729">
    <property type="entry name" value="Rad50/SbcC_AAA"/>
</dbReference>
<protein>
    <recommendedName>
        <fullName evidence="2">Rad50/SbcC-type AAA domain-containing protein</fullName>
    </recommendedName>
</protein>
<dbReference type="RefSeq" id="WP_127080515.1">
    <property type="nucleotide sequence ID" value="NZ_RSCL01000004.1"/>
</dbReference>
<keyword evidence="1" id="KW-0175">Coiled coil</keyword>
<evidence type="ECO:0000313" key="4">
    <source>
        <dbReference type="Proteomes" id="UP000271624"/>
    </source>
</evidence>
<keyword evidence="4" id="KW-1185">Reference proteome</keyword>
<reference evidence="3" key="1">
    <citation type="submission" date="2018-12" db="EMBL/GenBank/DDBJ databases">
        <authorList>
            <person name="Will S."/>
            <person name="Neumann-Schaal M."/>
            <person name="Henke P."/>
        </authorList>
    </citation>
    <scope>NUCLEOTIDE SEQUENCE</scope>
    <source>
        <strain evidence="3">PCC 7102</strain>
    </source>
</reference>
<dbReference type="InterPro" id="IPR027417">
    <property type="entry name" value="P-loop_NTPase"/>
</dbReference>
<dbReference type="Gene3D" id="3.40.50.300">
    <property type="entry name" value="P-loop containing nucleotide triphosphate hydrolases"/>
    <property type="match status" value="2"/>
</dbReference>
<feature type="coiled-coil region" evidence="1">
    <location>
        <begin position="401"/>
        <end position="476"/>
    </location>
</feature>
<dbReference type="Pfam" id="PF13476">
    <property type="entry name" value="AAA_23"/>
    <property type="match status" value="1"/>
</dbReference>